<protein>
    <submittedName>
        <fullName evidence="1">Uncharacterized protein</fullName>
    </submittedName>
</protein>
<accession>A0A4P5NKL4</accession>
<name>A0A4P5NKL4_9PROT</name>
<gene>
    <name evidence="1" type="ORF">MSKU9_0170</name>
</gene>
<keyword evidence="2" id="KW-1185">Reference proteome</keyword>
<organism evidence="1 2">
    <name type="scientific">Komagataeibacter diospyri</name>
    <dbReference type="NCBI Taxonomy" id="1932662"/>
    <lineage>
        <taxon>Bacteria</taxon>
        <taxon>Pseudomonadati</taxon>
        <taxon>Pseudomonadota</taxon>
        <taxon>Alphaproteobacteria</taxon>
        <taxon>Acetobacterales</taxon>
        <taxon>Acetobacteraceae</taxon>
        <taxon>Komagataeibacter</taxon>
    </lineage>
</organism>
<dbReference type="AlphaFoldDB" id="A0A4P5NKL4"/>
<evidence type="ECO:0000313" key="2">
    <source>
        <dbReference type="Proteomes" id="UP000315095"/>
    </source>
</evidence>
<evidence type="ECO:0000313" key="1">
    <source>
        <dbReference type="EMBL" id="GCE82029.1"/>
    </source>
</evidence>
<dbReference type="Proteomes" id="UP000315095">
    <property type="component" value="Unassembled WGS sequence"/>
</dbReference>
<dbReference type="EMBL" id="BDLU01000006">
    <property type="protein sequence ID" value="GCE82029.1"/>
    <property type="molecule type" value="Genomic_DNA"/>
</dbReference>
<sequence>MLIINSYAVRLIIQGLTGLNMLNSVGFSIRSLFPFHIFQIVFFTT</sequence>
<proteinExistence type="predicted"/>
<comment type="caution">
    <text evidence="1">The sequence shown here is derived from an EMBL/GenBank/DDBJ whole genome shotgun (WGS) entry which is preliminary data.</text>
</comment>
<reference evidence="2" key="1">
    <citation type="submission" date="2017-01" db="EMBL/GenBank/DDBJ databases">
        <title>Komagataeibacter sp. MSKU9 whole genome sequencing project.</title>
        <authorList>
            <person name="Matsutani M."/>
            <person name="Naloka K."/>
            <person name="Theeragool G."/>
            <person name="Yakushi T."/>
            <person name="Matsushita K."/>
        </authorList>
    </citation>
    <scope>NUCLEOTIDE SEQUENCE [LARGE SCALE GENOMIC DNA]</scope>
    <source>
        <strain evidence="2">MSKU9</strain>
    </source>
</reference>